<name>A0A813IA17_POLGL</name>
<sequence>MWISTSKSRARAPFRREPQNCHAEGLRATWSALGGVGEVTVEAISQSEARIVVDRPLRYARLCFRGSFGGAFGLAVRKVSFYGYEVRSVPLDIDLAQSKFRHGCKLHSHNDMLNPKEVDAMVHRSLHPFLRAGRRMESSTLRWKVYQDICSGAPHVTTSVQTPRLKLPKDVTIIGAILGLRYLSKMTTAGAQPPRMKVQLLHHLGKEEAAVPKGGEPLDEEAQNAQDEIDAQNTEKMVLFRTEDLIAGEWGPGEILGKGYLDHRMLFTSGLDFSSDQGLSLEVLFQNHAGTMYIPGDLGLTLYYVPELGTPSDDEDDGELAEKSEAGATTTAAAATTTTQNNNNNNNNNKNNNNNNNNKNNNNNNNNNNNKNNKNNNSNSNSAATTTGRGGCCGGRRQE</sequence>
<protein>
    <submittedName>
        <fullName evidence="2">Uncharacterized protein</fullName>
    </submittedName>
</protein>
<dbReference type="EMBL" id="CAJNNW010005202">
    <property type="protein sequence ID" value="CAE8647209.1"/>
    <property type="molecule type" value="Genomic_DNA"/>
</dbReference>
<dbReference type="Proteomes" id="UP000626109">
    <property type="component" value="Unassembled WGS sequence"/>
</dbReference>
<evidence type="ECO:0000256" key="1">
    <source>
        <dbReference type="SAM" id="MobiDB-lite"/>
    </source>
</evidence>
<evidence type="ECO:0000313" key="2">
    <source>
        <dbReference type="EMBL" id="CAE8647209.1"/>
    </source>
</evidence>
<comment type="caution">
    <text evidence="2">The sequence shown here is derived from an EMBL/GenBank/DDBJ whole genome shotgun (WGS) entry which is preliminary data.</text>
</comment>
<dbReference type="PANTHER" id="PTHR16148">
    <property type="entry name" value="NF-KAPPA-B-REPRESSING FACTOR-RELATED"/>
    <property type="match status" value="1"/>
</dbReference>
<feature type="compositionally biased region" description="Low complexity" evidence="1">
    <location>
        <begin position="328"/>
        <end position="387"/>
    </location>
</feature>
<feature type="compositionally biased region" description="Gly residues" evidence="1">
    <location>
        <begin position="388"/>
        <end position="399"/>
    </location>
</feature>
<reference evidence="2" key="1">
    <citation type="submission" date="2021-02" db="EMBL/GenBank/DDBJ databases">
        <authorList>
            <person name="Dougan E. K."/>
            <person name="Rhodes N."/>
            <person name="Thang M."/>
            <person name="Chan C."/>
        </authorList>
    </citation>
    <scope>NUCLEOTIDE SEQUENCE</scope>
</reference>
<dbReference type="AlphaFoldDB" id="A0A813IA17"/>
<feature type="region of interest" description="Disordered" evidence="1">
    <location>
        <begin position="310"/>
        <end position="399"/>
    </location>
</feature>
<evidence type="ECO:0000313" key="3">
    <source>
        <dbReference type="Proteomes" id="UP000626109"/>
    </source>
</evidence>
<gene>
    <name evidence="2" type="ORF">PGLA2088_LOCUS5476</name>
</gene>
<organism evidence="2 3">
    <name type="scientific">Polarella glacialis</name>
    <name type="common">Dinoflagellate</name>
    <dbReference type="NCBI Taxonomy" id="89957"/>
    <lineage>
        <taxon>Eukaryota</taxon>
        <taxon>Sar</taxon>
        <taxon>Alveolata</taxon>
        <taxon>Dinophyceae</taxon>
        <taxon>Suessiales</taxon>
        <taxon>Suessiaceae</taxon>
        <taxon>Polarella</taxon>
    </lineage>
</organism>
<proteinExistence type="predicted"/>
<accession>A0A813IA17</accession>
<dbReference type="PANTHER" id="PTHR16148:SF14">
    <property type="entry name" value="MYND-TYPE DOMAIN-CONTAINING PROTEIN"/>
    <property type="match status" value="1"/>
</dbReference>